<reference evidence="2 3" key="1">
    <citation type="submission" date="2016-09" db="EMBL/GenBank/DDBJ databases">
        <title>Extensive genetic diversity and differential bi-allelic expression allows diatom success in the polar Southern Ocean.</title>
        <authorList>
            <consortium name="DOE Joint Genome Institute"/>
            <person name="Mock T."/>
            <person name="Otillar R.P."/>
            <person name="Strauss J."/>
            <person name="Dupont C."/>
            <person name="Frickenhaus S."/>
            <person name="Maumus F."/>
            <person name="Mcmullan M."/>
            <person name="Sanges R."/>
            <person name="Schmutz J."/>
            <person name="Toseland A."/>
            <person name="Valas R."/>
            <person name="Veluchamy A."/>
            <person name="Ward B.J."/>
            <person name="Allen A."/>
            <person name="Barry K."/>
            <person name="Falciatore A."/>
            <person name="Ferrante M."/>
            <person name="Fortunato A.E."/>
            <person name="Gloeckner G."/>
            <person name="Gruber A."/>
            <person name="Hipkin R."/>
            <person name="Janech M."/>
            <person name="Kroth P."/>
            <person name="Leese F."/>
            <person name="Lindquist E."/>
            <person name="Lyon B.R."/>
            <person name="Martin J."/>
            <person name="Mayer C."/>
            <person name="Parker M."/>
            <person name="Quesneville H."/>
            <person name="Raymond J."/>
            <person name="Uhlig C."/>
            <person name="Valentin K.U."/>
            <person name="Worden A.Z."/>
            <person name="Armbrust E.V."/>
            <person name="Bowler C."/>
            <person name="Green B."/>
            <person name="Moulton V."/>
            <person name="Van Oosterhout C."/>
            <person name="Grigoriev I."/>
        </authorList>
    </citation>
    <scope>NUCLEOTIDE SEQUENCE [LARGE SCALE GENOMIC DNA]</scope>
    <source>
        <strain evidence="2 3">CCMP1102</strain>
    </source>
</reference>
<dbReference type="KEGG" id="fcy:FRACYDRAFT_246381"/>
<dbReference type="EMBL" id="KV784369">
    <property type="protein sequence ID" value="OEU11268.1"/>
    <property type="molecule type" value="Genomic_DNA"/>
</dbReference>
<sequence length="321" mass="35225">MISPSSSLHCSPVAATATAAMAIMHSSSHSQSQLLSPPQEGNSDGNSISNVNGSNSNSNGIAMNVILNGEEQGQMRIAFELIEEALLDDIRDLVHEQRRVEYNNNNTVLEHHCNNIFDSWVYQNLAEEALLIHNDPITSIRLYNEALCLLPTLSSMTMTKTKTKVSSSAMNTSTATSMTTSTTTTNKNNNGDDAVTTIGDDDDDVDHGNESNNDNNCDNNDEDNVCIAELERGIIQLNMAAIIQQYQMHFVMPPPLTSVNADNNNNNHTCSDSSDDSYNTCAFDLYCKSLNVLSYWLSDIHPTVLQAKSINPCHLMYAFGY</sequence>
<feature type="region of interest" description="Disordered" evidence="1">
    <location>
        <begin position="164"/>
        <end position="221"/>
    </location>
</feature>
<dbReference type="Proteomes" id="UP000095751">
    <property type="component" value="Unassembled WGS sequence"/>
</dbReference>
<feature type="region of interest" description="Disordered" evidence="1">
    <location>
        <begin position="26"/>
        <end position="55"/>
    </location>
</feature>
<dbReference type="InParanoid" id="A0A1E7EZ21"/>
<name>A0A1E7EZ21_9STRA</name>
<proteinExistence type="predicted"/>
<keyword evidence="3" id="KW-1185">Reference proteome</keyword>
<gene>
    <name evidence="2" type="ORF">FRACYDRAFT_246381</name>
</gene>
<evidence type="ECO:0000256" key="1">
    <source>
        <dbReference type="SAM" id="MobiDB-lite"/>
    </source>
</evidence>
<evidence type="ECO:0000313" key="3">
    <source>
        <dbReference type="Proteomes" id="UP000095751"/>
    </source>
</evidence>
<feature type="compositionally biased region" description="Low complexity" evidence="1">
    <location>
        <begin position="164"/>
        <end position="198"/>
    </location>
</feature>
<evidence type="ECO:0000313" key="2">
    <source>
        <dbReference type="EMBL" id="OEU11268.1"/>
    </source>
</evidence>
<accession>A0A1E7EZ21</accession>
<organism evidence="2 3">
    <name type="scientific">Fragilariopsis cylindrus CCMP1102</name>
    <dbReference type="NCBI Taxonomy" id="635003"/>
    <lineage>
        <taxon>Eukaryota</taxon>
        <taxon>Sar</taxon>
        <taxon>Stramenopiles</taxon>
        <taxon>Ochrophyta</taxon>
        <taxon>Bacillariophyta</taxon>
        <taxon>Bacillariophyceae</taxon>
        <taxon>Bacillariophycidae</taxon>
        <taxon>Bacillariales</taxon>
        <taxon>Bacillariaceae</taxon>
        <taxon>Fragilariopsis</taxon>
    </lineage>
</organism>
<dbReference type="AlphaFoldDB" id="A0A1E7EZ21"/>
<protein>
    <submittedName>
        <fullName evidence="2">Uncharacterized protein</fullName>
    </submittedName>
</protein>